<name>A0A5C4LZC0_9PSEU</name>
<dbReference type="Gene3D" id="3.30.200.20">
    <property type="entry name" value="Phosphorylase Kinase, domain 1"/>
    <property type="match status" value="1"/>
</dbReference>
<dbReference type="AlphaFoldDB" id="A0A5C4LZC0"/>
<reference evidence="2 3" key="1">
    <citation type="submission" date="2019-06" db="EMBL/GenBank/DDBJ databases">
        <title>Amycolatopsis alkalitolerans sp. nov., isolated from Gastrodia elata Blume.</title>
        <authorList>
            <person name="Narsing Rao M.P."/>
            <person name="Li W.J."/>
        </authorList>
    </citation>
    <scope>NUCLEOTIDE SEQUENCE [LARGE SCALE GENOMIC DNA]</scope>
    <source>
        <strain evidence="2 3">SYSUP0005</strain>
    </source>
</reference>
<organism evidence="2 3">
    <name type="scientific">Amycolatopsis alkalitolerans</name>
    <dbReference type="NCBI Taxonomy" id="2547244"/>
    <lineage>
        <taxon>Bacteria</taxon>
        <taxon>Bacillati</taxon>
        <taxon>Actinomycetota</taxon>
        <taxon>Actinomycetes</taxon>
        <taxon>Pseudonocardiales</taxon>
        <taxon>Pseudonocardiaceae</taxon>
        <taxon>Amycolatopsis</taxon>
    </lineage>
</organism>
<keyword evidence="3" id="KW-1185">Reference proteome</keyword>
<dbReference type="CDD" id="cd05154">
    <property type="entry name" value="ACAD10_11_N-like"/>
    <property type="match status" value="1"/>
</dbReference>
<keyword evidence="2" id="KW-0808">Transferase</keyword>
<dbReference type="PROSITE" id="PS00108">
    <property type="entry name" value="PROTEIN_KINASE_ST"/>
    <property type="match status" value="1"/>
</dbReference>
<sequence length="321" mass="35334">MRLITGGRSNPTYVISAGDRSWVLRRPPYGFVLPTAHDMGREFRVLSALAGSKVPVPAVIGLCEDTSVIGAPFYVMERINGITLRTARETERITADERRALSEAIVDTLVTLHEVPIEAVGLSGWGRPRHYLARQLARWRRQWESSRTSPRPEVDELLTRLGRTLPVSTEFGIVHGDYKIDNLMVDPGARSRILAVLDWEMSTLGDTLADIGILASFWDDPGEPPNPITAGATALPGFLARHEVIELYAARRDVDPAAIDWYLVFADLKIAVILEGIHSRYLQGHAVGAAFETVGAMVGTLLDRAVRRSHRLGRRTGNGGS</sequence>
<evidence type="ECO:0000259" key="1">
    <source>
        <dbReference type="Pfam" id="PF01636"/>
    </source>
</evidence>
<dbReference type="OrthoDB" id="3806873at2"/>
<dbReference type="EMBL" id="VDFW01000012">
    <property type="protein sequence ID" value="TNC25196.1"/>
    <property type="molecule type" value="Genomic_DNA"/>
</dbReference>
<comment type="caution">
    <text evidence="2">The sequence shown here is derived from an EMBL/GenBank/DDBJ whole genome shotgun (WGS) entry which is preliminary data.</text>
</comment>
<dbReference type="GO" id="GO:0004672">
    <property type="term" value="F:protein kinase activity"/>
    <property type="evidence" value="ECO:0007669"/>
    <property type="project" value="InterPro"/>
</dbReference>
<evidence type="ECO:0000313" key="2">
    <source>
        <dbReference type="EMBL" id="TNC25196.1"/>
    </source>
</evidence>
<dbReference type="InterPro" id="IPR052898">
    <property type="entry name" value="ACAD10-like"/>
</dbReference>
<dbReference type="InterPro" id="IPR008271">
    <property type="entry name" value="Ser/Thr_kinase_AS"/>
</dbReference>
<dbReference type="PANTHER" id="PTHR47829">
    <property type="entry name" value="HYDROLASE, PUTATIVE (AFU_ORTHOLOGUE AFUA_1G12880)-RELATED"/>
    <property type="match status" value="1"/>
</dbReference>
<dbReference type="Proteomes" id="UP000305546">
    <property type="component" value="Unassembled WGS sequence"/>
</dbReference>
<dbReference type="PANTHER" id="PTHR47829:SF1">
    <property type="entry name" value="HAD FAMILY PHOSPHATASE"/>
    <property type="match status" value="1"/>
</dbReference>
<dbReference type="InterPro" id="IPR002575">
    <property type="entry name" value="Aminoglycoside_PTrfase"/>
</dbReference>
<dbReference type="SUPFAM" id="SSF56112">
    <property type="entry name" value="Protein kinase-like (PK-like)"/>
    <property type="match status" value="1"/>
</dbReference>
<dbReference type="Gene3D" id="3.90.1200.10">
    <property type="match status" value="1"/>
</dbReference>
<protein>
    <submittedName>
        <fullName evidence="2">Phosphotransferase family protein</fullName>
    </submittedName>
</protein>
<gene>
    <name evidence="2" type="ORF">FG385_16025</name>
</gene>
<dbReference type="InterPro" id="IPR011009">
    <property type="entry name" value="Kinase-like_dom_sf"/>
</dbReference>
<accession>A0A5C4LZC0</accession>
<evidence type="ECO:0000313" key="3">
    <source>
        <dbReference type="Proteomes" id="UP000305546"/>
    </source>
</evidence>
<proteinExistence type="predicted"/>
<feature type="domain" description="Aminoglycoside phosphotransferase" evidence="1">
    <location>
        <begin position="2"/>
        <end position="224"/>
    </location>
</feature>
<dbReference type="InterPro" id="IPR041726">
    <property type="entry name" value="ACAD10_11_N"/>
</dbReference>
<dbReference type="Pfam" id="PF01636">
    <property type="entry name" value="APH"/>
    <property type="match status" value="1"/>
</dbReference>